<dbReference type="OrthoDB" id="2836601at2759"/>
<reference evidence="1" key="1">
    <citation type="submission" date="2020-11" db="EMBL/GenBank/DDBJ databases">
        <authorList>
            <consortium name="DOE Joint Genome Institute"/>
            <person name="Ahrendt S."/>
            <person name="Riley R."/>
            <person name="Andreopoulos W."/>
            <person name="Labutti K."/>
            <person name="Pangilinan J."/>
            <person name="Ruiz-Duenas F.J."/>
            <person name="Barrasa J.M."/>
            <person name="Sanchez-Garcia M."/>
            <person name="Camarero S."/>
            <person name="Miyauchi S."/>
            <person name="Serrano A."/>
            <person name="Linde D."/>
            <person name="Babiker R."/>
            <person name="Drula E."/>
            <person name="Ayuso-Fernandez I."/>
            <person name="Pacheco R."/>
            <person name="Padilla G."/>
            <person name="Ferreira P."/>
            <person name="Barriuso J."/>
            <person name="Kellner H."/>
            <person name="Castanera R."/>
            <person name="Alfaro M."/>
            <person name="Ramirez L."/>
            <person name="Pisabarro A.G."/>
            <person name="Kuo A."/>
            <person name="Tritt A."/>
            <person name="Lipzen A."/>
            <person name="He G."/>
            <person name="Yan M."/>
            <person name="Ng V."/>
            <person name="Cullen D."/>
            <person name="Martin F."/>
            <person name="Rosso M.-N."/>
            <person name="Henrissat B."/>
            <person name="Hibbett D."/>
            <person name="Martinez A.T."/>
            <person name="Grigoriev I.V."/>
        </authorList>
    </citation>
    <scope>NUCLEOTIDE SEQUENCE</scope>
    <source>
        <strain evidence="1">CIRM-BRFM 674</strain>
    </source>
</reference>
<gene>
    <name evidence="1" type="ORF">BDN70DRAFT_916837</name>
</gene>
<dbReference type="AlphaFoldDB" id="A0A9P5ZCV1"/>
<evidence type="ECO:0000313" key="2">
    <source>
        <dbReference type="Proteomes" id="UP000807469"/>
    </source>
</evidence>
<sequence>MSYPSTPKPISYAEAVRTLNLSDVQDDINDACGKLATAMNAMMQKFDSITKQMHTIDLKRLNAPLKPKWDSVHKDLSDLLWQFRTNSGVISGRLKLFCTTVLPMAARNFDGRSGRHSYRDENIQMLRSYMAISAEHAAITGTLTDRIVRLSAQLVAFMTEFTKFANRHAVSGQKEMGDLSQRLAELETHVRYLLTTTTGVSNTDVAHLVFTSSRLVSSAGKTTGRSRLTRKPIVLDGDLINIGRAYEHVDRKRNEVAHAQYAAQLRQDRIDPLATAQNMLSSILLDQMLSSESGLSIFLSIWARLRTDCNEIYHWVKNPGQSAVPPAITCYVENGSTLYAPLATALDAYSEAVDPSIYTLDRREAR</sequence>
<organism evidence="1 2">
    <name type="scientific">Pholiota conissans</name>
    <dbReference type="NCBI Taxonomy" id="109636"/>
    <lineage>
        <taxon>Eukaryota</taxon>
        <taxon>Fungi</taxon>
        <taxon>Dikarya</taxon>
        <taxon>Basidiomycota</taxon>
        <taxon>Agaricomycotina</taxon>
        <taxon>Agaricomycetes</taxon>
        <taxon>Agaricomycetidae</taxon>
        <taxon>Agaricales</taxon>
        <taxon>Agaricineae</taxon>
        <taxon>Strophariaceae</taxon>
        <taxon>Pholiota</taxon>
    </lineage>
</organism>
<comment type="caution">
    <text evidence="1">The sequence shown here is derived from an EMBL/GenBank/DDBJ whole genome shotgun (WGS) entry which is preliminary data.</text>
</comment>
<protein>
    <submittedName>
        <fullName evidence="1">Uncharacterized protein</fullName>
    </submittedName>
</protein>
<name>A0A9P5ZCV1_9AGAR</name>
<dbReference type="Proteomes" id="UP000807469">
    <property type="component" value="Unassembled WGS sequence"/>
</dbReference>
<proteinExistence type="predicted"/>
<dbReference type="EMBL" id="MU155134">
    <property type="protein sequence ID" value="KAF9485733.1"/>
    <property type="molecule type" value="Genomic_DNA"/>
</dbReference>
<evidence type="ECO:0000313" key="1">
    <source>
        <dbReference type="EMBL" id="KAF9485733.1"/>
    </source>
</evidence>
<accession>A0A9P5ZCV1</accession>
<keyword evidence="2" id="KW-1185">Reference proteome</keyword>